<feature type="compositionally biased region" description="Basic and acidic residues" evidence="1">
    <location>
        <begin position="14"/>
        <end position="30"/>
    </location>
</feature>
<feature type="compositionally biased region" description="Acidic residues" evidence="1">
    <location>
        <begin position="49"/>
        <end position="61"/>
    </location>
</feature>
<dbReference type="Proteomes" id="UP001240483">
    <property type="component" value="Unassembled WGS sequence"/>
</dbReference>
<feature type="compositionally biased region" description="Low complexity" evidence="1">
    <location>
        <begin position="62"/>
        <end position="75"/>
    </location>
</feature>
<dbReference type="RefSeq" id="WP_285332264.1">
    <property type="nucleotide sequence ID" value="NZ_JASODW010000001.1"/>
</dbReference>
<gene>
    <name evidence="3" type="ORF">QP116_00345</name>
</gene>
<evidence type="ECO:0000256" key="1">
    <source>
        <dbReference type="SAM" id="MobiDB-lite"/>
    </source>
</evidence>
<evidence type="ECO:0000313" key="4">
    <source>
        <dbReference type="Proteomes" id="UP001240483"/>
    </source>
</evidence>
<proteinExistence type="predicted"/>
<evidence type="ECO:0000256" key="2">
    <source>
        <dbReference type="SAM" id="Phobius"/>
    </source>
</evidence>
<protein>
    <submittedName>
        <fullName evidence="3">Uncharacterized protein</fullName>
    </submittedName>
</protein>
<evidence type="ECO:0000313" key="3">
    <source>
        <dbReference type="EMBL" id="MDK6274217.1"/>
    </source>
</evidence>
<reference evidence="3" key="1">
    <citation type="submission" date="2023-05" db="EMBL/GenBank/DDBJ databases">
        <title>Cataloging the Phylogenetic Diversity of Human Bladder Bacteria.</title>
        <authorList>
            <person name="Du J."/>
        </authorList>
    </citation>
    <scope>NUCLEOTIDE SEQUENCE</scope>
    <source>
        <strain evidence="3">UMB9978</strain>
    </source>
</reference>
<keyword evidence="2" id="KW-1133">Transmembrane helix</keyword>
<comment type="caution">
    <text evidence="3">The sequence shown here is derived from an EMBL/GenBank/DDBJ whole genome shotgun (WGS) entry which is preliminary data.</text>
</comment>
<dbReference type="EMBL" id="JASODW010000001">
    <property type="protein sequence ID" value="MDK6274217.1"/>
    <property type="molecule type" value="Genomic_DNA"/>
</dbReference>
<organism evidence="3 4">
    <name type="scientific">Pseudoglutamicibacter cumminsii</name>
    <dbReference type="NCBI Taxonomy" id="156979"/>
    <lineage>
        <taxon>Bacteria</taxon>
        <taxon>Bacillati</taxon>
        <taxon>Actinomycetota</taxon>
        <taxon>Actinomycetes</taxon>
        <taxon>Micrococcales</taxon>
        <taxon>Micrococcaceae</taxon>
        <taxon>Pseudoglutamicibacter</taxon>
    </lineage>
</organism>
<feature type="region of interest" description="Disordered" evidence="1">
    <location>
        <begin position="212"/>
        <end position="260"/>
    </location>
</feature>
<feature type="compositionally biased region" description="Basic and acidic residues" evidence="1">
    <location>
        <begin position="82"/>
        <end position="111"/>
    </location>
</feature>
<keyword evidence="2" id="KW-0472">Membrane</keyword>
<feature type="region of interest" description="Disordered" evidence="1">
    <location>
        <begin position="1"/>
        <end position="127"/>
    </location>
</feature>
<dbReference type="AlphaFoldDB" id="A0AAP4C5S9"/>
<keyword evidence="2" id="KW-0812">Transmembrane</keyword>
<name>A0AAP4C5S9_9MICC</name>
<accession>A0AAP4C5S9</accession>
<sequence>MAEDQMPTSGRPLTRRELREMERASAERESSASADEPIETLFLTLADVENAEADVENDEADAATAEADLETAQAEPQASEAETEHEQPQYASRRDLRRAQHEQDAQDRDQAEDPFGTQPEESIEDLTRQAIATPVDSELEGTFDDEAAFEEYELQRVEKLRDALGDADIDAMPSFNDVLGISTDDHRDAQRKLETTGVIGPVTRNIEIVVPETSPSDVEETQEPPVAATPATEGYEPRDPEQDGGPVSASTAHGLEPMTYQEGGARQRLIAMGVVGGSAVIAVAAALFALLSR</sequence>
<feature type="transmembrane region" description="Helical" evidence="2">
    <location>
        <begin position="269"/>
        <end position="291"/>
    </location>
</feature>